<name>A1K1H5_AZOSB</name>
<dbReference type="EMBL" id="AM406670">
    <property type="protein sequence ID" value="CAL92680.1"/>
    <property type="molecule type" value="Genomic_DNA"/>
</dbReference>
<reference evidence="1 2" key="1">
    <citation type="journal article" date="2006" name="Nat. Biotechnol.">
        <title>Complete genome of the mutualistic, N2-fixing grass endophyte Azoarcus sp. strain BH72.</title>
        <authorList>
            <person name="Krause A."/>
            <person name="Ramakumar A."/>
            <person name="Bartels D."/>
            <person name="Battistoni F."/>
            <person name="Bekel T."/>
            <person name="Boch J."/>
            <person name="Boehm M."/>
            <person name="Friedrich F."/>
            <person name="Hurek T."/>
            <person name="Krause L."/>
            <person name="Linke B."/>
            <person name="McHardy A.C."/>
            <person name="Sarkar A."/>
            <person name="Schneiker S."/>
            <person name="Syed A.A."/>
            <person name="Thauer R."/>
            <person name="Vorhoelter F.-J."/>
            <person name="Weidner S."/>
            <person name="Puehler A."/>
            <person name="Reinhold-Hurek B."/>
            <person name="Kaiser O."/>
            <person name="Goesmann A."/>
        </authorList>
    </citation>
    <scope>NUCLEOTIDE SEQUENCE [LARGE SCALE GENOMIC DNA]</scope>
    <source>
        <strain evidence="1 2">BH72</strain>
    </source>
</reference>
<dbReference type="eggNOG" id="COG0247">
    <property type="taxonomic scope" value="Bacteria"/>
</dbReference>
<evidence type="ECO:0000313" key="2">
    <source>
        <dbReference type="Proteomes" id="UP000002588"/>
    </source>
</evidence>
<dbReference type="PANTHER" id="PTHR32479:SF19">
    <property type="entry name" value="ANAEROBIC GLYCEROL-3-PHOSPHATE DEHYDROGENASE SUBUNIT C"/>
    <property type="match status" value="1"/>
</dbReference>
<keyword evidence="2" id="KW-1185">Reference proteome</keyword>
<gene>
    <name evidence="1" type="ordered locus">azo0062</name>
</gene>
<organism evidence="1 2">
    <name type="scientific">Azoarcus sp. (strain BH72)</name>
    <dbReference type="NCBI Taxonomy" id="418699"/>
    <lineage>
        <taxon>Bacteria</taxon>
        <taxon>Pseudomonadati</taxon>
        <taxon>Pseudomonadota</taxon>
        <taxon>Betaproteobacteria</taxon>
        <taxon>Rhodocyclales</taxon>
        <taxon>Zoogloeaceae</taxon>
        <taxon>Azoarcus</taxon>
    </lineage>
</organism>
<dbReference type="AlphaFoldDB" id="A1K1H5"/>
<evidence type="ECO:0000313" key="1">
    <source>
        <dbReference type="EMBL" id="CAL92680.1"/>
    </source>
</evidence>
<dbReference type="STRING" id="62928.azo0062"/>
<dbReference type="KEGG" id="azo:azo0062"/>
<dbReference type="Proteomes" id="UP000002588">
    <property type="component" value="Chromosome"/>
</dbReference>
<dbReference type="HOGENOM" id="CLU_643926_0_0_4"/>
<accession>A1K1H5</accession>
<sequence>MNGTALASYPCGLPPCLFRPPAPEPDRIRRAHMKHQLDWSSYETAGQGDAYAGIPATGGDFAKAVAVCISDRSCLKKPKGVMCPSFRATDEAAHSPGERVKVLKDALNGEFGDNPFADPRIRDALELCVGCKGCKRECANQVDMAAIKIEVLAQRNAALGVSPRDRLFASLPRLLGERRWLASLVRWRNRSPWLARLGERWLGIAAGRALPEPAAQPYAAPAARATAPADTADDRRVILFVDTFARHFEPEIAAAAHAVLDAAGYQVEVLAPAAADGEQRPLCCGRTWLSLGQVDAARAEARRMQAALRPALEKGWPVVGLEPSCILSLRDDHLKLGLGAEAEALAKQVYLFEEFIAREHDRKRLQLKLKPLAGGKTLVHGHCHQKAVGAMKSLRKVLRLIPEFDFEFVEASCCGMAGHFGLEAEHAEISRRMAELDLLPALRAAPDAPVLANGFSCRHQIREGVARQPRHVALLLQAALA</sequence>
<proteinExistence type="predicted"/>
<dbReference type="PANTHER" id="PTHR32479">
    <property type="entry name" value="GLYCOLATE OXIDASE IRON-SULFUR SUBUNIT"/>
    <property type="match status" value="1"/>
</dbReference>
<protein>
    <recommendedName>
        <fullName evidence="3">Ferredoxin</fullName>
    </recommendedName>
</protein>
<evidence type="ECO:0008006" key="3">
    <source>
        <dbReference type="Google" id="ProtNLM"/>
    </source>
</evidence>